<proteinExistence type="predicted"/>
<dbReference type="InterPro" id="IPR007433">
    <property type="entry name" value="DUF481"/>
</dbReference>
<evidence type="ECO:0000313" key="3">
    <source>
        <dbReference type="Proteomes" id="UP000263900"/>
    </source>
</evidence>
<dbReference type="OrthoDB" id="789864at2"/>
<keyword evidence="1" id="KW-0732">Signal</keyword>
<gene>
    <name evidence="2" type="ORF">D3H65_15315</name>
</gene>
<dbReference type="Proteomes" id="UP000263900">
    <property type="component" value="Chromosome"/>
</dbReference>
<feature type="signal peptide" evidence="1">
    <location>
        <begin position="1"/>
        <end position="19"/>
    </location>
</feature>
<keyword evidence="3" id="KW-1185">Reference proteome</keyword>
<evidence type="ECO:0000313" key="2">
    <source>
        <dbReference type="EMBL" id="AXY75270.1"/>
    </source>
</evidence>
<dbReference type="AlphaFoldDB" id="A0A3B7MQF4"/>
<dbReference type="RefSeq" id="WP_119051151.1">
    <property type="nucleotide sequence ID" value="NZ_CP032157.1"/>
</dbReference>
<reference evidence="2 3" key="1">
    <citation type="submission" date="2018-09" db="EMBL/GenBank/DDBJ databases">
        <title>Genome sequencing of strain 6GH32-13.</title>
        <authorList>
            <person name="Weon H.-Y."/>
            <person name="Heo J."/>
            <person name="Kwon S.-W."/>
        </authorList>
    </citation>
    <scope>NUCLEOTIDE SEQUENCE [LARGE SCALE GENOMIC DNA]</scope>
    <source>
        <strain evidence="2 3">5GH32-13</strain>
    </source>
</reference>
<name>A0A3B7MQF4_9BACT</name>
<dbReference type="KEGG" id="pseg:D3H65_15315"/>
<organism evidence="2 3">
    <name type="scientific">Paraflavitalea soli</name>
    <dbReference type="NCBI Taxonomy" id="2315862"/>
    <lineage>
        <taxon>Bacteria</taxon>
        <taxon>Pseudomonadati</taxon>
        <taxon>Bacteroidota</taxon>
        <taxon>Chitinophagia</taxon>
        <taxon>Chitinophagales</taxon>
        <taxon>Chitinophagaceae</taxon>
        <taxon>Paraflavitalea</taxon>
    </lineage>
</organism>
<protein>
    <submittedName>
        <fullName evidence="2">DUF481 domain-containing protein</fullName>
    </submittedName>
</protein>
<sequence>MKRMIIVALVLLVCGYADAQFNDSTHYHLKYTTAGIINRTNDARSFVLNNVLGFQVNKEKLTINSSNAWVYGRQGSRLTNNDFSTALNIDYLKNRQRLYYWGLVTFTTSYSLKINHQLQGGAGIGYNFFNKEQAELVVSDGLLYETSDLTLPQGVDDRYQTVRNSLRIKYRWAINNLVLLEGVHFWQPSLARFDDYIIRSNSALSIKLRKWLSLTTSLTFNKLSRTNRENLLVNFGLSAEKYF</sequence>
<feature type="chain" id="PRO_5017734211" evidence="1">
    <location>
        <begin position="20"/>
        <end position="243"/>
    </location>
</feature>
<accession>A0A3B7MQF4</accession>
<evidence type="ECO:0000256" key="1">
    <source>
        <dbReference type="SAM" id="SignalP"/>
    </source>
</evidence>
<dbReference type="Pfam" id="PF04338">
    <property type="entry name" value="DUF481"/>
    <property type="match status" value="1"/>
</dbReference>
<dbReference type="EMBL" id="CP032157">
    <property type="protein sequence ID" value="AXY75270.1"/>
    <property type="molecule type" value="Genomic_DNA"/>
</dbReference>